<dbReference type="EC" id="6.3.1.2" evidence="5"/>
<dbReference type="RefSeq" id="WP_310343954.1">
    <property type="nucleotide sequence ID" value="NZ_JAVDXO010000006.1"/>
</dbReference>
<reference evidence="5 6" key="1">
    <citation type="submission" date="2023-07" db="EMBL/GenBank/DDBJ databases">
        <title>Sorghum-associated microbial communities from plants grown in Nebraska, USA.</title>
        <authorList>
            <person name="Schachtman D."/>
        </authorList>
    </citation>
    <scope>NUCLEOTIDE SEQUENCE [LARGE SCALE GENOMIC DNA]</scope>
    <source>
        <strain evidence="5 6">BE308</strain>
    </source>
</reference>
<dbReference type="SMART" id="SM01230">
    <property type="entry name" value="Gln-synt_C"/>
    <property type="match status" value="1"/>
</dbReference>
<sequence>MASRKQAPTTVRKPPASPKEHAAVAALRQSGAPKVKVAVTDIDGVLRGKYLHRDKFLGAAEPYPAGGFGFCDVVLGWDMMDTCYDNTSVTGWQHGFPDALARLDLNTARHVPWDNGVPFFLGEFVNTDGTPHPLCPRQTLKKVLKRAEKMGFQVMTGMEFEWYNFLETPQSWADKKGVGATPLTPGMFGYSLLRANQNREFFNAIMDDMLAFKVPIEGLHTETGPGVFEAAIGFSEALEQADRAVLFKTGAKEIGARFGIMPSFMAKPHQPLPGCSGHIHQSLSDGKNNLFYDAKSPRKMSKVFESYLAGQVNCLMEFGALIWPTINSYKRLVDGFWAPVKPTWGMDNRTASFRVIAGSPKATRLETRCPGADVNPYLAMAAVIAAGLDGVEKGLKLTAPPITGTNQGADHIPRAPRTLIETTRNFQQSAVARDWLGDTFVDHFAATREWEWRQWLDAVTDWEMKRYFEII</sequence>
<protein>
    <submittedName>
        <fullName evidence="5">Glutamine synthetase</fullName>
        <ecNumber evidence="5">6.3.1.2</ecNumber>
    </submittedName>
</protein>
<dbReference type="Pfam" id="PF00120">
    <property type="entry name" value="Gln-synt_C"/>
    <property type="match status" value="1"/>
</dbReference>
<comment type="caution">
    <text evidence="5">The sequence shown here is derived from an EMBL/GenBank/DDBJ whole genome shotgun (WGS) entry which is preliminary data.</text>
</comment>
<evidence type="ECO:0000259" key="4">
    <source>
        <dbReference type="PROSITE" id="PS51987"/>
    </source>
</evidence>
<evidence type="ECO:0000256" key="1">
    <source>
        <dbReference type="ARBA" id="ARBA00022598"/>
    </source>
</evidence>
<evidence type="ECO:0000256" key="2">
    <source>
        <dbReference type="PROSITE-ProRule" id="PRU01331"/>
    </source>
</evidence>
<dbReference type="SUPFAM" id="SSF55931">
    <property type="entry name" value="Glutamine synthetase/guanido kinase"/>
    <property type="match status" value="1"/>
</dbReference>
<name>A0ABU1ZPX5_9BURK</name>
<dbReference type="Gene3D" id="3.10.20.70">
    <property type="entry name" value="Glutamine synthetase, N-terminal domain"/>
    <property type="match status" value="1"/>
</dbReference>
<gene>
    <name evidence="5" type="ORF">J2X15_002869</name>
</gene>
<dbReference type="Gene3D" id="3.30.590.10">
    <property type="entry name" value="Glutamine synthetase/guanido kinase, catalytic domain"/>
    <property type="match status" value="1"/>
</dbReference>
<organism evidence="5 6">
    <name type="scientific">Rhodoferax saidenbachensis</name>
    <dbReference type="NCBI Taxonomy" id="1484693"/>
    <lineage>
        <taxon>Bacteria</taxon>
        <taxon>Pseudomonadati</taxon>
        <taxon>Pseudomonadota</taxon>
        <taxon>Betaproteobacteria</taxon>
        <taxon>Burkholderiales</taxon>
        <taxon>Comamonadaceae</taxon>
        <taxon>Rhodoferax</taxon>
    </lineage>
</organism>
<evidence type="ECO:0000313" key="6">
    <source>
        <dbReference type="Proteomes" id="UP001268089"/>
    </source>
</evidence>
<proteinExistence type="inferred from homology"/>
<evidence type="ECO:0000256" key="3">
    <source>
        <dbReference type="RuleBase" id="RU000384"/>
    </source>
</evidence>
<dbReference type="InterPro" id="IPR014746">
    <property type="entry name" value="Gln_synth/guanido_kin_cat_dom"/>
</dbReference>
<dbReference type="PANTHER" id="PTHR43785">
    <property type="entry name" value="GAMMA-GLUTAMYLPUTRESCINE SYNTHETASE"/>
    <property type="match status" value="1"/>
</dbReference>
<keyword evidence="6" id="KW-1185">Reference proteome</keyword>
<dbReference type="InterPro" id="IPR036651">
    <property type="entry name" value="Gln_synt_N_sf"/>
</dbReference>
<dbReference type="Proteomes" id="UP001268089">
    <property type="component" value="Unassembled WGS sequence"/>
</dbReference>
<evidence type="ECO:0000313" key="5">
    <source>
        <dbReference type="EMBL" id="MDR7307582.1"/>
    </source>
</evidence>
<dbReference type="GO" id="GO:0004356">
    <property type="term" value="F:glutamine synthetase activity"/>
    <property type="evidence" value="ECO:0007669"/>
    <property type="project" value="UniProtKB-EC"/>
</dbReference>
<feature type="domain" description="GS catalytic" evidence="4">
    <location>
        <begin position="136"/>
        <end position="471"/>
    </location>
</feature>
<dbReference type="EMBL" id="JAVDXO010000006">
    <property type="protein sequence ID" value="MDR7307582.1"/>
    <property type="molecule type" value="Genomic_DNA"/>
</dbReference>
<dbReference type="SUPFAM" id="SSF54368">
    <property type="entry name" value="Glutamine synthetase, N-terminal domain"/>
    <property type="match status" value="1"/>
</dbReference>
<keyword evidence="1 5" id="KW-0436">Ligase</keyword>
<dbReference type="PANTHER" id="PTHR43785:SF12">
    <property type="entry name" value="TYPE-1 GLUTAMINE SYNTHETASE 2"/>
    <property type="match status" value="1"/>
</dbReference>
<comment type="similarity">
    <text evidence="2 3">Belongs to the glutamine synthetase family.</text>
</comment>
<accession>A0ABU1ZPX5</accession>
<dbReference type="InterPro" id="IPR008146">
    <property type="entry name" value="Gln_synth_cat_dom"/>
</dbReference>
<dbReference type="PROSITE" id="PS51987">
    <property type="entry name" value="GS_CATALYTIC"/>
    <property type="match status" value="1"/>
</dbReference>